<feature type="non-terminal residue" evidence="3">
    <location>
        <position position="63"/>
    </location>
</feature>
<dbReference type="AlphaFoldDB" id="A0A5J4TZ20"/>
<reference evidence="3 4" key="1">
    <citation type="submission" date="2019-03" db="EMBL/GenBank/DDBJ databases">
        <title>Single cell metagenomics reveals metabolic interactions within the superorganism composed of flagellate Streblomastix strix and complex community of Bacteroidetes bacteria on its surface.</title>
        <authorList>
            <person name="Treitli S.C."/>
            <person name="Kolisko M."/>
            <person name="Husnik F."/>
            <person name="Keeling P."/>
            <person name="Hampl V."/>
        </authorList>
    </citation>
    <scope>NUCLEOTIDE SEQUENCE [LARGE SCALE GENOMIC DNA]</scope>
    <source>
        <strain evidence="3">ST1C</strain>
    </source>
</reference>
<evidence type="ECO:0000313" key="4">
    <source>
        <dbReference type="Proteomes" id="UP000324800"/>
    </source>
</evidence>
<evidence type="ECO:0000256" key="2">
    <source>
        <dbReference type="SAM" id="MobiDB-lite"/>
    </source>
</evidence>
<feature type="coiled-coil region" evidence="1">
    <location>
        <begin position="27"/>
        <end position="54"/>
    </location>
</feature>
<name>A0A5J4TZ20_9EUKA</name>
<dbReference type="EMBL" id="SNRW01023449">
    <property type="protein sequence ID" value="KAA6363002.1"/>
    <property type="molecule type" value="Genomic_DNA"/>
</dbReference>
<protein>
    <submittedName>
        <fullName evidence="3">Uncharacterized protein</fullName>
    </submittedName>
</protein>
<evidence type="ECO:0000256" key="1">
    <source>
        <dbReference type="SAM" id="Coils"/>
    </source>
</evidence>
<proteinExistence type="predicted"/>
<keyword evidence="1" id="KW-0175">Coiled coil</keyword>
<organism evidence="3 4">
    <name type="scientific">Streblomastix strix</name>
    <dbReference type="NCBI Taxonomy" id="222440"/>
    <lineage>
        <taxon>Eukaryota</taxon>
        <taxon>Metamonada</taxon>
        <taxon>Preaxostyla</taxon>
        <taxon>Oxymonadida</taxon>
        <taxon>Streblomastigidae</taxon>
        <taxon>Streblomastix</taxon>
    </lineage>
</organism>
<feature type="region of interest" description="Disordered" evidence="2">
    <location>
        <begin position="1"/>
        <end position="21"/>
    </location>
</feature>
<dbReference type="Proteomes" id="UP000324800">
    <property type="component" value="Unassembled WGS sequence"/>
</dbReference>
<evidence type="ECO:0000313" key="3">
    <source>
        <dbReference type="EMBL" id="KAA6363002.1"/>
    </source>
</evidence>
<accession>A0A5J4TZ20</accession>
<gene>
    <name evidence="3" type="ORF">EZS28_041472</name>
</gene>
<sequence length="63" mass="7316">MKNSNPEEETRRSFGSNVESAAVTAQIRSIKLELEALRLEKDDIEMRLSEQIRILESRLRAEK</sequence>
<comment type="caution">
    <text evidence="3">The sequence shown here is derived from an EMBL/GenBank/DDBJ whole genome shotgun (WGS) entry which is preliminary data.</text>
</comment>